<proteinExistence type="predicted"/>
<dbReference type="Proteomes" id="UP000029224">
    <property type="component" value="Unassembled WGS sequence"/>
</dbReference>
<evidence type="ECO:0000313" key="1">
    <source>
        <dbReference type="EMBL" id="GAL36185.1"/>
    </source>
</evidence>
<dbReference type="AlphaFoldDB" id="A0A090T873"/>
<gene>
    <name evidence="1" type="ORF">JCM19240_1627</name>
</gene>
<reference evidence="1 2" key="2">
    <citation type="submission" date="2014-09" db="EMBL/GenBank/DDBJ databases">
        <authorList>
            <consortium name="NBRP consortium"/>
            <person name="Sawabe T."/>
            <person name="Meirelles P."/>
            <person name="Nakanishi M."/>
            <person name="Sayaka M."/>
            <person name="Hattori M."/>
            <person name="Ohkuma M."/>
        </authorList>
    </citation>
    <scope>NUCLEOTIDE SEQUENCE [LARGE SCALE GENOMIC DNA]</scope>
    <source>
        <strain evidence="1 2">JCM 19240</strain>
    </source>
</reference>
<name>A0A090T873_9VIBR</name>
<keyword evidence="2" id="KW-1185">Reference proteome</keyword>
<reference evidence="1 2" key="1">
    <citation type="submission" date="2014-09" db="EMBL/GenBank/DDBJ databases">
        <title>Vibrio maritimus JCM 19240. (C210) whole genome shotgun sequence.</title>
        <authorList>
            <person name="Sawabe T."/>
            <person name="Meirelles P."/>
            <person name="Nakanishi M."/>
            <person name="Sayaka M."/>
            <person name="Hattori M."/>
            <person name="Ohkuma M."/>
        </authorList>
    </citation>
    <scope>NUCLEOTIDE SEQUENCE [LARGE SCALE GENOMIC DNA]</scope>
    <source>
        <strain evidence="1 2">JCM 19240</strain>
    </source>
</reference>
<dbReference type="EMBL" id="BBMT01000009">
    <property type="protein sequence ID" value="GAL36185.1"/>
    <property type="molecule type" value="Genomic_DNA"/>
</dbReference>
<organism evidence="1 2">
    <name type="scientific">Vibrio maritimus</name>
    <dbReference type="NCBI Taxonomy" id="990268"/>
    <lineage>
        <taxon>Bacteria</taxon>
        <taxon>Pseudomonadati</taxon>
        <taxon>Pseudomonadota</taxon>
        <taxon>Gammaproteobacteria</taxon>
        <taxon>Vibrionales</taxon>
        <taxon>Vibrionaceae</taxon>
        <taxon>Vibrio</taxon>
    </lineage>
</organism>
<comment type="caution">
    <text evidence="1">The sequence shown here is derived from an EMBL/GenBank/DDBJ whole genome shotgun (WGS) entry which is preliminary data.</text>
</comment>
<protein>
    <submittedName>
        <fullName evidence="1">Uncharacterized protein</fullName>
    </submittedName>
</protein>
<sequence>MSKGKRKEYAMQTIRDFITWINESQSLVTGHRNVAEGFPTVSNQSSTQDLSEYQGNPRLGFLYQELCRRLFECSDNHGVFAEEIQLQQDGRTLGAIDFLIEKPDQQQLEHWEVAIKFYLLKDGLWYGPNAKDRLDKKLNRMLEHQLKMSGTPAFKAQYLILSALLNIY</sequence>
<accession>A0A090T873</accession>
<dbReference type="InterPro" id="IPR015003">
    <property type="entry name" value="DUF1853"/>
</dbReference>
<dbReference type="Pfam" id="PF08907">
    <property type="entry name" value="DUF1853"/>
    <property type="match status" value="1"/>
</dbReference>
<evidence type="ECO:0000313" key="2">
    <source>
        <dbReference type="Proteomes" id="UP000029224"/>
    </source>
</evidence>